<evidence type="ECO:0000259" key="1">
    <source>
        <dbReference type="Pfam" id="PF00717"/>
    </source>
</evidence>
<accession>A0A1M7HTY0</accession>
<dbReference type="STRING" id="946677.SAMN05444484_105125"/>
<protein>
    <submittedName>
        <fullName evidence="2">Peptidase S24-like</fullName>
    </submittedName>
</protein>
<dbReference type="Proteomes" id="UP000184028">
    <property type="component" value="Unassembled WGS sequence"/>
</dbReference>
<feature type="domain" description="Peptidase S24/S26A/S26B/S26C" evidence="1">
    <location>
        <begin position="20"/>
        <end position="83"/>
    </location>
</feature>
<dbReference type="Gene3D" id="2.10.109.10">
    <property type="entry name" value="Umud Fragment, subunit A"/>
    <property type="match status" value="1"/>
</dbReference>
<dbReference type="Pfam" id="PF00717">
    <property type="entry name" value="Peptidase_S24"/>
    <property type="match status" value="1"/>
</dbReference>
<sequence>MNKYERLKTELETVGNGKMKAFGDSMRPILKNGSLLTFQKSENYQIGDIVFCKVKGRYIDAHKIIKTDANKGFLIANNHGFENGWTKIIYGKVVQAEFKNEVIFARSEKVRSEKVRSEK</sequence>
<name>A0A1M7HTY0_9FLAO</name>
<evidence type="ECO:0000313" key="2">
    <source>
        <dbReference type="EMBL" id="SHM31935.1"/>
    </source>
</evidence>
<dbReference type="RefSeq" id="WP_068842869.1">
    <property type="nucleotide sequence ID" value="NZ_FRBT01000005.1"/>
</dbReference>
<dbReference type="EMBL" id="FRBT01000005">
    <property type="protein sequence ID" value="SHM31935.1"/>
    <property type="molecule type" value="Genomic_DNA"/>
</dbReference>
<organism evidence="2 3">
    <name type="scientific">Flavobacterium chilense</name>
    <dbReference type="NCBI Taxonomy" id="946677"/>
    <lineage>
        <taxon>Bacteria</taxon>
        <taxon>Pseudomonadati</taxon>
        <taxon>Bacteroidota</taxon>
        <taxon>Flavobacteriia</taxon>
        <taxon>Flavobacteriales</taxon>
        <taxon>Flavobacteriaceae</taxon>
        <taxon>Flavobacterium</taxon>
    </lineage>
</organism>
<dbReference type="AlphaFoldDB" id="A0A1M7HTY0"/>
<dbReference type="OrthoDB" id="8448202at2"/>
<dbReference type="InterPro" id="IPR036286">
    <property type="entry name" value="LexA/Signal_pep-like_sf"/>
</dbReference>
<reference evidence="3" key="1">
    <citation type="submission" date="2016-11" db="EMBL/GenBank/DDBJ databases">
        <authorList>
            <person name="Varghese N."/>
            <person name="Submissions S."/>
        </authorList>
    </citation>
    <scope>NUCLEOTIDE SEQUENCE [LARGE SCALE GENOMIC DNA]</scope>
    <source>
        <strain evidence="3">DSM 24724</strain>
    </source>
</reference>
<dbReference type="InterPro" id="IPR015927">
    <property type="entry name" value="Peptidase_S24_S26A/B/C"/>
</dbReference>
<proteinExistence type="predicted"/>
<evidence type="ECO:0000313" key="3">
    <source>
        <dbReference type="Proteomes" id="UP000184028"/>
    </source>
</evidence>
<dbReference type="SUPFAM" id="SSF51306">
    <property type="entry name" value="LexA/Signal peptidase"/>
    <property type="match status" value="1"/>
</dbReference>
<gene>
    <name evidence="2" type="ORF">SAMN05444484_105125</name>
</gene>
<keyword evidence="3" id="KW-1185">Reference proteome</keyword>